<dbReference type="SUPFAM" id="SSF53300">
    <property type="entry name" value="vWA-like"/>
    <property type="match status" value="1"/>
</dbReference>
<dbReference type="AlphaFoldDB" id="A0A914CMW2"/>
<feature type="domain" description="Ku70/Ku80 N-terminal alpha/beta" evidence="1">
    <location>
        <begin position="13"/>
        <end position="100"/>
    </location>
</feature>
<accession>A0A914CMW2</accession>
<keyword evidence="2" id="KW-1185">Reference proteome</keyword>
<dbReference type="Proteomes" id="UP000887540">
    <property type="component" value="Unplaced"/>
</dbReference>
<dbReference type="InterPro" id="IPR036465">
    <property type="entry name" value="vWFA_dom_sf"/>
</dbReference>
<protein>
    <submittedName>
        <fullName evidence="3">Ku70/Ku80 N-terminal alpha/beta domain-containing protein</fullName>
    </submittedName>
</protein>
<name>A0A914CMW2_9BILA</name>
<dbReference type="Pfam" id="PF03731">
    <property type="entry name" value="Ku_N"/>
    <property type="match status" value="1"/>
</dbReference>
<organism evidence="2 3">
    <name type="scientific">Acrobeloides nanus</name>
    <dbReference type="NCBI Taxonomy" id="290746"/>
    <lineage>
        <taxon>Eukaryota</taxon>
        <taxon>Metazoa</taxon>
        <taxon>Ecdysozoa</taxon>
        <taxon>Nematoda</taxon>
        <taxon>Chromadorea</taxon>
        <taxon>Rhabditida</taxon>
        <taxon>Tylenchina</taxon>
        <taxon>Cephalobomorpha</taxon>
        <taxon>Cephaloboidea</taxon>
        <taxon>Cephalobidae</taxon>
        <taxon>Acrobeloides</taxon>
    </lineage>
</organism>
<dbReference type="InterPro" id="IPR005161">
    <property type="entry name" value="Ku_N"/>
</dbReference>
<dbReference type="Gene3D" id="3.40.50.410">
    <property type="entry name" value="von Willebrand factor, type A domain"/>
    <property type="match status" value="1"/>
</dbReference>
<proteinExistence type="predicted"/>
<evidence type="ECO:0000259" key="1">
    <source>
        <dbReference type="Pfam" id="PF03731"/>
    </source>
</evidence>
<evidence type="ECO:0000313" key="3">
    <source>
        <dbReference type="WBParaSite" id="ACRNAN_scaffold12559.g25810.t1"/>
    </source>
</evidence>
<reference evidence="3" key="1">
    <citation type="submission" date="2022-11" db="UniProtKB">
        <authorList>
            <consortium name="WormBaseParasite"/>
        </authorList>
    </citation>
    <scope>IDENTIFICATION</scope>
</reference>
<evidence type="ECO:0000313" key="2">
    <source>
        <dbReference type="Proteomes" id="UP000887540"/>
    </source>
</evidence>
<sequence length="105" mass="11718">MVTVQSADSGKRATVLIVDCADEMFSETIDGQPLFTIALKGIREQINYLCCAGDLQEYSVLMFINTAQTNDDAHHQESVYVHRAMNNMNADWVREIDGWIASGMS</sequence>
<dbReference type="WBParaSite" id="ACRNAN_scaffold12559.g25810.t1">
    <property type="protein sequence ID" value="ACRNAN_scaffold12559.g25810.t1"/>
    <property type="gene ID" value="ACRNAN_scaffold12559.g25810"/>
</dbReference>